<evidence type="ECO:0000313" key="8">
    <source>
        <dbReference type="Proteomes" id="UP000192578"/>
    </source>
</evidence>
<reference evidence="8" key="1">
    <citation type="submission" date="2017-01" db="EMBL/GenBank/DDBJ databases">
        <title>Comparative genomics of anhydrobiosis in the tardigrade Hypsibius dujardini.</title>
        <authorList>
            <person name="Yoshida Y."/>
            <person name="Koutsovoulos G."/>
            <person name="Laetsch D."/>
            <person name="Stevens L."/>
            <person name="Kumar S."/>
            <person name="Horikawa D."/>
            <person name="Ishino K."/>
            <person name="Komine S."/>
            <person name="Tomita M."/>
            <person name="Blaxter M."/>
            <person name="Arakawa K."/>
        </authorList>
    </citation>
    <scope>NUCLEOTIDE SEQUENCE [LARGE SCALE GENOMIC DNA]</scope>
    <source>
        <strain evidence="8">Z151</strain>
    </source>
</reference>
<dbReference type="GO" id="GO:0016020">
    <property type="term" value="C:membrane"/>
    <property type="evidence" value="ECO:0007669"/>
    <property type="project" value="UniProtKB-SubCell"/>
</dbReference>
<keyword evidence="3 5" id="KW-1133">Transmembrane helix</keyword>
<dbReference type="Proteomes" id="UP000192578">
    <property type="component" value="Unassembled WGS sequence"/>
</dbReference>
<proteinExistence type="predicted"/>
<dbReference type="OrthoDB" id="6158579at2759"/>
<dbReference type="AlphaFoldDB" id="A0A9X6RJS8"/>
<dbReference type="EMBL" id="MTYJ01000184">
    <property type="protein sequence ID" value="OWA50180.1"/>
    <property type="molecule type" value="Genomic_DNA"/>
</dbReference>
<keyword evidence="8" id="KW-1185">Reference proteome</keyword>
<evidence type="ECO:0000256" key="2">
    <source>
        <dbReference type="ARBA" id="ARBA00022692"/>
    </source>
</evidence>
<dbReference type="Pfam" id="PF01094">
    <property type="entry name" value="ANF_receptor"/>
    <property type="match status" value="1"/>
</dbReference>
<gene>
    <name evidence="7" type="ORF">BV898_14705</name>
</gene>
<evidence type="ECO:0000313" key="7">
    <source>
        <dbReference type="EMBL" id="OWA50180.1"/>
    </source>
</evidence>
<evidence type="ECO:0000259" key="6">
    <source>
        <dbReference type="Pfam" id="PF01094"/>
    </source>
</evidence>
<evidence type="ECO:0000256" key="3">
    <source>
        <dbReference type="ARBA" id="ARBA00022989"/>
    </source>
</evidence>
<accession>A0A9X6RJS8</accession>
<keyword evidence="2 5" id="KW-0812">Transmembrane</keyword>
<dbReference type="InterPro" id="IPR028082">
    <property type="entry name" value="Peripla_BP_I"/>
</dbReference>
<dbReference type="Gene3D" id="3.40.50.2300">
    <property type="match status" value="2"/>
</dbReference>
<evidence type="ECO:0000256" key="5">
    <source>
        <dbReference type="SAM" id="Phobius"/>
    </source>
</evidence>
<name>A0A9X6RJS8_HYPEX</name>
<organism evidence="7 8">
    <name type="scientific">Hypsibius exemplaris</name>
    <name type="common">Freshwater tardigrade</name>
    <dbReference type="NCBI Taxonomy" id="2072580"/>
    <lineage>
        <taxon>Eukaryota</taxon>
        <taxon>Metazoa</taxon>
        <taxon>Ecdysozoa</taxon>
        <taxon>Tardigrada</taxon>
        <taxon>Eutardigrada</taxon>
        <taxon>Parachela</taxon>
        <taxon>Hypsibioidea</taxon>
        <taxon>Hypsibiidae</taxon>
        <taxon>Hypsibius</taxon>
    </lineage>
</organism>
<evidence type="ECO:0000256" key="4">
    <source>
        <dbReference type="ARBA" id="ARBA00023136"/>
    </source>
</evidence>
<feature type="domain" description="Receptor ligand binding region" evidence="6">
    <location>
        <begin position="37"/>
        <end position="392"/>
    </location>
</feature>
<keyword evidence="4 5" id="KW-0472">Membrane</keyword>
<dbReference type="InterPro" id="IPR001828">
    <property type="entry name" value="ANF_lig-bd_rcpt"/>
</dbReference>
<comment type="subcellular location">
    <subcellularLocation>
        <location evidence="1">Membrane</location>
    </subcellularLocation>
</comment>
<dbReference type="SUPFAM" id="SSF53822">
    <property type="entry name" value="Periplasmic binding protein-like I"/>
    <property type="match status" value="1"/>
</dbReference>
<feature type="transmembrane region" description="Helical" evidence="5">
    <location>
        <begin position="451"/>
        <end position="471"/>
    </location>
</feature>
<evidence type="ECO:0000256" key="1">
    <source>
        <dbReference type="ARBA" id="ARBA00004370"/>
    </source>
</evidence>
<comment type="caution">
    <text evidence="7">The sequence shown here is derived from an EMBL/GenBank/DDBJ whole genome shotgun (WGS) entry which is preliminary data.</text>
</comment>
<protein>
    <recommendedName>
        <fullName evidence="6">Receptor ligand binding region domain-containing protein</fullName>
    </recommendedName>
</protein>
<sequence>MFFPWLLLTVTDTTRHIQLITTIPYNFTVDVRTTQAAFAVAADNVSGLYGQHLNLTVTHLYNASHRNCDDVASQSVQMLSDYVYRGQDSTNCYAVVSVACGDQVGIASIARELDWLLFANALSKNNFLDPATGSPTSIALMGTYISFASVILQVLASFSWLHVTIILETKAVSPFYKELALQLMESSRQSSKAFRLESYSLDAATDQTFVSALRFAQKRSRVLLLVTTGKTAARILKLAARDGFTNGEYVFVNIQPSQQVDYGTIDDFRTDLNDTSLIAFRSLIFIAYRPAGEELVELNRAVVQRSQALDNTTYKTRDLPLDLPPVRSSYDSVALFAKLVNESQSSDQDFRCSGLAMAKRLLNQSVHLATGDTFISSERSRNLDLNIFAFNTTIKGLQVVGTFIWGKGNLQWSRSRSISWPTLDGLPPLDVPLCGFSGTEGSCASSGPSSVAITVLSVTISVCFLCGWALVTRWYVIKLKDLTLNWWIMESTDFRREESVPFQR</sequence>